<dbReference type="InterPro" id="IPR001506">
    <property type="entry name" value="Peptidase_M12A"/>
</dbReference>
<evidence type="ECO:0000256" key="1">
    <source>
        <dbReference type="PROSITE-ProRule" id="PRU01211"/>
    </source>
</evidence>
<dbReference type="GO" id="GO:0009953">
    <property type="term" value="P:dorsal/ventral pattern formation"/>
    <property type="evidence" value="ECO:0007669"/>
    <property type="project" value="TreeGrafter"/>
</dbReference>
<proteinExistence type="predicted"/>
<protein>
    <recommendedName>
        <fullName evidence="2">Peptidase M12A domain-containing protein</fullName>
    </recommendedName>
</protein>
<reference evidence="3" key="1">
    <citation type="thesis" date="2020" institute="ProQuest LLC" country="789 East Eisenhower Parkway, Ann Arbor, MI, USA">
        <title>Comparative Genomics and Chromosome Evolution.</title>
        <authorList>
            <person name="Mudd A.B."/>
        </authorList>
    </citation>
    <scope>NUCLEOTIDE SEQUENCE</scope>
    <source>
        <strain evidence="3">237g6f4</strain>
        <tissue evidence="3">Blood</tissue>
    </source>
</reference>
<feature type="domain" description="Peptidase M12A" evidence="2">
    <location>
        <begin position="33"/>
        <end position="96"/>
    </location>
</feature>
<evidence type="ECO:0000313" key="4">
    <source>
        <dbReference type="Proteomes" id="UP000824782"/>
    </source>
</evidence>
<dbReference type="GO" id="GO:0005615">
    <property type="term" value="C:extracellular space"/>
    <property type="evidence" value="ECO:0007669"/>
    <property type="project" value="TreeGrafter"/>
</dbReference>
<dbReference type="Proteomes" id="UP000824782">
    <property type="component" value="Unassembled WGS sequence"/>
</dbReference>
<comment type="caution">
    <text evidence="3">The sequence shown here is derived from an EMBL/GenBank/DDBJ whole genome shotgun (WGS) entry which is preliminary data.</text>
</comment>
<dbReference type="PANTHER" id="PTHR10127:SF861">
    <property type="entry name" value="DORSAL-VENTRAL PATTERNING PROTEIN TOLLOID-RELATED"/>
    <property type="match status" value="1"/>
</dbReference>
<gene>
    <name evidence="3" type="ORF">GDO81_004428</name>
</gene>
<sequence length="96" mass="11246">MWYPAQTFGLDVVTSNLTTAENAEPHRERVRRAATARTERIWPGGIIPFIIQGNFTGQQRAIFKQAMRHWERFTCVTFIERTDEESYIVFTYRTCG</sequence>
<evidence type="ECO:0000259" key="2">
    <source>
        <dbReference type="PROSITE" id="PS51864"/>
    </source>
</evidence>
<organism evidence="3 4">
    <name type="scientific">Engystomops pustulosus</name>
    <name type="common">Tungara frog</name>
    <name type="synonym">Physalaemus pustulosus</name>
    <dbReference type="NCBI Taxonomy" id="76066"/>
    <lineage>
        <taxon>Eukaryota</taxon>
        <taxon>Metazoa</taxon>
        <taxon>Chordata</taxon>
        <taxon>Craniata</taxon>
        <taxon>Vertebrata</taxon>
        <taxon>Euteleostomi</taxon>
        <taxon>Amphibia</taxon>
        <taxon>Batrachia</taxon>
        <taxon>Anura</taxon>
        <taxon>Neobatrachia</taxon>
        <taxon>Hyloidea</taxon>
        <taxon>Leptodactylidae</taxon>
        <taxon>Leiuperinae</taxon>
        <taxon>Engystomops</taxon>
    </lineage>
</organism>
<dbReference type="Pfam" id="PF01400">
    <property type="entry name" value="Astacin"/>
    <property type="match status" value="1"/>
</dbReference>
<dbReference type="Gene3D" id="3.40.390.10">
    <property type="entry name" value="Collagenase (Catalytic Domain)"/>
    <property type="match status" value="1"/>
</dbReference>
<dbReference type="PANTHER" id="PTHR10127">
    <property type="entry name" value="DISCOIDIN, CUB, EGF, LAMININ , AND ZINC METALLOPROTEASE DOMAIN CONTAINING"/>
    <property type="match status" value="1"/>
</dbReference>
<dbReference type="GO" id="GO:0004222">
    <property type="term" value="F:metalloendopeptidase activity"/>
    <property type="evidence" value="ECO:0007669"/>
    <property type="project" value="InterPro"/>
</dbReference>
<dbReference type="EMBL" id="WNYA01000011">
    <property type="protein sequence ID" value="KAG8552170.1"/>
    <property type="molecule type" value="Genomic_DNA"/>
</dbReference>
<keyword evidence="4" id="KW-1185">Reference proteome</keyword>
<name>A0AAV6ZY15_ENGPU</name>
<dbReference type="AlphaFoldDB" id="A0AAV6ZY15"/>
<dbReference type="InterPro" id="IPR024079">
    <property type="entry name" value="MetalloPept_cat_dom_sf"/>
</dbReference>
<evidence type="ECO:0000313" key="3">
    <source>
        <dbReference type="EMBL" id="KAG8552170.1"/>
    </source>
</evidence>
<comment type="caution">
    <text evidence="1">Lacks conserved residue(s) required for the propagation of feature annotation.</text>
</comment>
<dbReference type="SUPFAM" id="SSF55486">
    <property type="entry name" value="Metalloproteases ('zincins'), catalytic domain"/>
    <property type="match status" value="1"/>
</dbReference>
<dbReference type="GO" id="GO:0016485">
    <property type="term" value="P:protein processing"/>
    <property type="evidence" value="ECO:0007669"/>
    <property type="project" value="TreeGrafter"/>
</dbReference>
<accession>A0AAV6ZY15</accession>
<dbReference type="PROSITE" id="PS51864">
    <property type="entry name" value="ASTACIN"/>
    <property type="match status" value="1"/>
</dbReference>